<feature type="chain" id="PRO_5003637631" evidence="9">
    <location>
        <begin position="23"/>
        <end position="768"/>
    </location>
</feature>
<dbReference type="InterPro" id="IPR019805">
    <property type="entry name" value="Heat_shock_protein_90_CS"/>
</dbReference>
<proteinExistence type="inferred from homology"/>
<dbReference type="eggNOG" id="KOG0020">
    <property type="taxonomic scope" value="Eukaryota"/>
</dbReference>
<dbReference type="NCBIfam" id="NF003555">
    <property type="entry name" value="PRK05218.1"/>
    <property type="match status" value="1"/>
</dbReference>
<keyword evidence="9" id="KW-0732">Signal</keyword>
<feature type="binding site" evidence="7">
    <location>
        <position position="86"/>
    </location>
    <ligand>
        <name>ATP</name>
        <dbReference type="ChEBI" id="CHEBI:30616"/>
    </ligand>
</feature>
<feature type="binding site" evidence="7">
    <location>
        <begin position="148"/>
        <end position="149"/>
    </location>
    <ligand>
        <name>ATP</name>
        <dbReference type="ChEBI" id="CHEBI:30616"/>
    </ligand>
</feature>
<feature type="compositionally biased region" description="Acidic residues" evidence="8">
    <location>
        <begin position="271"/>
        <end position="295"/>
    </location>
</feature>
<dbReference type="OrthoDB" id="28737at2759"/>
<keyword evidence="4 7" id="KW-0547">Nucleotide-binding</keyword>
<evidence type="ECO:0000256" key="6">
    <source>
        <dbReference type="ARBA" id="ARBA00023186"/>
    </source>
</evidence>
<feature type="binding site" evidence="7">
    <location>
        <position position="147"/>
    </location>
    <ligand>
        <name>ATP</name>
        <dbReference type="ChEBI" id="CHEBI:30616"/>
    </ligand>
</feature>
<gene>
    <name evidence="11" type="ORF">COCSUDRAFT_26572</name>
</gene>
<dbReference type="PRINTS" id="PR00775">
    <property type="entry name" value="HEATSHOCK90"/>
</dbReference>
<dbReference type="FunFam" id="1.20.120.790:FF:000001">
    <property type="entry name" value="Heat shock protein 90 alpha"/>
    <property type="match status" value="1"/>
</dbReference>
<feature type="binding site" evidence="7">
    <location>
        <position position="141"/>
    </location>
    <ligand>
        <name>ATP</name>
        <dbReference type="ChEBI" id="CHEBI:30616"/>
    </ligand>
</feature>
<dbReference type="GO" id="GO:0005524">
    <property type="term" value="F:ATP binding"/>
    <property type="evidence" value="ECO:0007669"/>
    <property type="project" value="UniProtKB-KW"/>
</dbReference>
<dbReference type="AlphaFoldDB" id="I0Z919"/>
<evidence type="ECO:0000256" key="9">
    <source>
        <dbReference type="SAM" id="SignalP"/>
    </source>
</evidence>
<feature type="binding site" evidence="7">
    <location>
        <position position="128"/>
    </location>
    <ligand>
        <name>ATP</name>
        <dbReference type="ChEBI" id="CHEBI:30616"/>
    </ligand>
</feature>
<dbReference type="PANTHER" id="PTHR11528">
    <property type="entry name" value="HEAT SHOCK PROTEIN 90 FAMILY MEMBER"/>
    <property type="match status" value="1"/>
</dbReference>
<dbReference type="FunFam" id="3.30.565.10:FF:000005">
    <property type="entry name" value="Heat shock protein 90"/>
    <property type="match status" value="1"/>
</dbReference>
<dbReference type="InterPro" id="IPR003594">
    <property type="entry name" value="HATPase_dom"/>
</dbReference>
<feature type="binding site" evidence="7">
    <location>
        <position position="133"/>
    </location>
    <ligand>
        <name>ATP</name>
        <dbReference type="ChEBI" id="CHEBI:30616"/>
    </ligand>
</feature>
<evidence type="ECO:0000256" key="4">
    <source>
        <dbReference type="ARBA" id="ARBA00022741"/>
    </source>
</evidence>
<feature type="binding site" evidence="7">
    <location>
        <position position="82"/>
    </location>
    <ligand>
        <name>ATP</name>
        <dbReference type="ChEBI" id="CHEBI:30616"/>
    </ligand>
</feature>
<keyword evidence="5 7" id="KW-0067">ATP-binding</keyword>
<dbReference type="InterPro" id="IPR001404">
    <property type="entry name" value="Hsp90_fam"/>
</dbReference>
<dbReference type="GO" id="GO:0140662">
    <property type="term" value="F:ATP-dependent protein folding chaperone"/>
    <property type="evidence" value="ECO:0007669"/>
    <property type="project" value="InterPro"/>
</dbReference>
<evidence type="ECO:0000256" key="7">
    <source>
        <dbReference type="PIRSR" id="PIRSR002583-1"/>
    </source>
</evidence>
<dbReference type="SUPFAM" id="SSF110942">
    <property type="entry name" value="HSP90 C-terminal domain"/>
    <property type="match status" value="1"/>
</dbReference>
<dbReference type="PROSITE" id="PS00298">
    <property type="entry name" value="HSP90"/>
    <property type="match status" value="1"/>
</dbReference>
<keyword evidence="3" id="KW-0963">Cytoplasm</keyword>
<evidence type="ECO:0000256" key="1">
    <source>
        <dbReference type="ARBA" id="ARBA00004496"/>
    </source>
</evidence>
<dbReference type="CDD" id="cd16927">
    <property type="entry name" value="HATPase_Hsp90-like"/>
    <property type="match status" value="1"/>
</dbReference>
<dbReference type="STRING" id="574566.I0Z919"/>
<dbReference type="SUPFAM" id="SSF54211">
    <property type="entry name" value="Ribosomal protein S5 domain 2-like"/>
    <property type="match status" value="1"/>
</dbReference>
<dbReference type="GO" id="GO:0005737">
    <property type="term" value="C:cytoplasm"/>
    <property type="evidence" value="ECO:0007669"/>
    <property type="project" value="UniProtKB-SubCell"/>
</dbReference>
<dbReference type="KEGG" id="csl:COCSUDRAFT_26572"/>
<evidence type="ECO:0000259" key="10">
    <source>
        <dbReference type="SMART" id="SM00387"/>
    </source>
</evidence>
<sequence length="768" mass="86127">MRGPRVAAIALLACLAVAGFSGISIHAVAETADQAAASGTEAPKIFAPKEGAEKFTFQAEVNRLMDILIHSLYSNKEIFLRELISNAADALDKIRFLSLTDKGQLGETSDLEIRVKVDHDNKILTIQDTGVGMTRDDLVKNLGTIAKSGTSAFLEQMQKSNDINLIGQFGVGFYSVYLVADYVEVVSKHNDDKQWMWESGADGNFAVSEDTGESIGRGTVLKIHIKEDAQEYLEEAKLKELVAKYSEFINFPIYLYSSKEVEKEVPVEEQLAGDDEKETEEETDADKDDDEDSDDEAPKTKKVKETVWDWDLLNDNKALWLRSPSDVGDDEYANFYKALAKSDHEKAAAHVHFRAEGDVEFRALLYVPESAPPNFLADYYGHKPSLKLYVRRVFISDDFEELIPRYLSFLKGIVDSDTLPLSVSRETLQAHASLKVIKKKLVRKVLDSLKKMSDAEKDAAKGDSADEDDKAEAEKYGKFWKEFGRALKLGIIEDAPNRPRLAKLLRVRTSTDPEKLVTLDDYVSRMKEDQKQIFYLTGASVEDLQKSVFLEKLIQKGYEVIFFTEPIDEYVMTHVTEYDDKKFQDASKDDVKLGKDDKKGLKKLKEEFKDVLAWWKELLGAAVGQVKVSTRLATSPAIVLTSKYGWSANMERIMKSQALGDTADRSYMKGMKTLEINPRHPLVLELKRQFEEDKESDKAAAYARLLWDTALLESGFEIEAPKEFNSRIYGLLAQAYNIQGDLGISAEDAAAAAAEEVTCTPPETGPLF</sequence>
<evidence type="ECO:0000256" key="8">
    <source>
        <dbReference type="SAM" id="MobiDB-lite"/>
    </source>
</evidence>
<feature type="signal peptide" evidence="9">
    <location>
        <begin position="1"/>
        <end position="22"/>
    </location>
</feature>
<dbReference type="InterPro" id="IPR020575">
    <property type="entry name" value="Hsp90_N"/>
</dbReference>
<protein>
    <submittedName>
        <fullName evidence="11">Heat shock protein Hsp90</fullName>
    </submittedName>
</protein>
<dbReference type="GO" id="GO:0051082">
    <property type="term" value="F:unfolded protein binding"/>
    <property type="evidence" value="ECO:0007669"/>
    <property type="project" value="InterPro"/>
</dbReference>
<dbReference type="Gene3D" id="3.40.50.11260">
    <property type="match status" value="1"/>
</dbReference>
<evidence type="ECO:0000313" key="12">
    <source>
        <dbReference type="Proteomes" id="UP000007264"/>
    </source>
</evidence>
<dbReference type="InterPro" id="IPR037196">
    <property type="entry name" value="HSP90_C"/>
</dbReference>
<dbReference type="SUPFAM" id="SSF55874">
    <property type="entry name" value="ATPase domain of HSP90 chaperone/DNA topoisomerase II/histidine kinase"/>
    <property type="match status" value="1"/>
</dbReference>
<feature type="region of interest" description="Disordered" evidence="8">
    <location>
        <begin position="265"/>
        <end position="301"/>
    </location>
</feature>
<comment type="caution">
    <text evidence="11">The sequence shown here is derived from an EMBL/GenBank/DDBJ whole genome shotgun (WGS) entry which is preliminary data.</text>
</comment>
<accession>I0Z919</accession>
<dbReference type="FunFam" id="3.40.50.11260:FF:000001">
    <property type="entry name" value="Heat shock protein 90 alpha"/>
    <property type="match status" value="1"/>
</dbReference>
<dbReference type="InterPro" id="IPR020568">
    <property type="entry name" value="Ribosomal_Su5_D2-typ_SF"/>
</dbReference>
<dbReference type="Gene3D" id="3.30.230.80">
    <property type="match status" value="1"/>
</dbReference>
<dbReference type="GO" id="GO:0016887">
    <property type="term" value="F:ATP hydrolysis activity"/>
    <property type="evidence" value="ECO:0007669"/>
    <property type="project" value="InterPro"/>
</dbReference>
<evidence type="ECO:0000256" key="3">
    <source>
        <dbReference type="ARBA" id="ARBA00022490"/>
    </source>
</evidence>
<dbReference type="Pfam" id="PF00183">
    <property type="entry name" value="HSP90"/>
    <property type="match status" value="1"/>
</dbReference>
<evidence type="ECO:0000313" key="11">
    <source>
        <dbReference type="EMBL" id="EIE27138.1"/>
    </source>
</evidence>
<comment type="similarity">
    <text evidence="2">Belongs to the heat shock protein 90 family.</text>
</comment>
<name>I0Z919_COCSC</name>
<keyword evidence="11" id="KW-0346">Stress response</keyword>
<dbReference type="Pfam" id="PF13589">
    <property type="entry name" value="HATPase_c_3"/>
    <property type="match status" value="1"/>
</dbReference>
<dbReference type="InterPro" id="IPR036890">
    <property type="entry name" value="HATPase_C_sf"/>
</dbReference>
<organism evidence="11 12">
    <name type="scientific">Coccomyxa subellipsoidea (strain C-169)</name>
    <name type="common">Green microalga</name>
    <dbReference type="NCBI Taxonomy" id="574566"/>
    <lineage>
        <taxon>Eukaryota</taxon>
        <taxon>Viridiplantae</taxon>
        <taxon>Chlorophyta</taxon>
        <taxon>core chlorophytes</taxon>
        <taxon>Trebouxiophyceae</taxon>
        <taxon>Trebouxiophyceae incertae sedis</taxon>
        <taxon>Coccomyxaceae</taxon>
        <taxon>Coccomyxa</taxon>
        <taxon>Coccomyxa subellipsoidea</taxon>
    </lineage>
</organism>
<dbReference type="GeneID" id="17045153"/>
<feature type="binding site" evidence="7">
    <location>
        <position position="219"/>
    </location>
    <ligand>
        <name>ATP</name>
        <dbReference type="ChEBI" id="CHEBI:30616"/>
    </ligand>
</feature>
<evidence type="ECO:0000256" key="5">
    <source>
        <dbReference type="ARBA" id="ARBA00022840"/>
    </source>
</evidence>
<dbReference type="Proteomes" id="UP000007264">
    <property type="component" value="Unassembled WGS sequence"/>
</dbReference>
<feature type="binding site" evidence="7">
    <location>
        <begin position="168"/>
        <end position="173"/>
    </location>
    <ligand>
        <name>ATP</name>
        <dbReference type="ChEBI" id="CHEBI:30616"/>
    </ligand>
</feature>
<reference evidence="11 12" key="1">
    <citation type="journal article" date="2012" name="Genome Biol.">
        <title>The genome of the polar eukaryotic microalga coccomyxa subellipsoidea reveals traits of cold adaptation.</title>
        <authorList>
            <person name="Blanc G."/>
            <person name="Agarkova I."/>
            <person name="Grimwood J."/>
            <person name="Kuo A."/>
            <person name="Brueggeman A."/>
            <person name="Dunigan D."/>
            <person name="Gurnon J."/>
            <person name="Ladunga I."/>
            <person name="Lindquist E."/>
            <person name="Lucas S."/>
            <person name="Pangilinan J."/>
            <person name="Proschold T."/>
            <person name="Salamov A."/>
            <person name="Schmutz J."/>
            <person name="Weeks D."/>
            <person name="Yamada T."/>
            <person name="Claverie J.M."/>
            <person name="Grigoriev I."/>
            <person name="Van Etten J."/>
            <person name="Lomsadze A."/>
            <person name="Borodovsky M."/>
        </authorList>
    </citation>
    <scope>NUCLEOTIDE SEQUENCE [LARGE SCALE GENOMIC DNA]</scope>
    <source>
        <strain evidence="11 12">C-169</strain>
    </source>
</reference>
<dbReference type="RefSeq" id="XP_005651682.1">
    <property type="nucleotide sequence ID" value="XM_005651625.1"/>
</dbReference>
<dbReference type="HAMAP" id="MF_00505">
    <property type="entry name" value="HSP90"/>
    <property type="match status" value="1"/>
</dbReference>
<dbReference type="PIRSF" id="PIRSF002583">
    <property type="entry name" value="Hsp90"/>
    <property type="match status" value="1"/>
</dbReference>
<dbReference type="SMART" id="SM00387">
    <property type="entry name" value="HATPase_c"/>
    <property type="match status" value="1"/>
</dbReference>
<keyword evidence="12" id="KW-1185">Reference proteome</keyword>
<dbReference type="Gene3D" id="1.20.120.790">
    <property type="entry name" value="Heat shock protein 90, C-terminal domain"/>
    <property type="match status" value="1"/>
</dbReference>
<feature type="domain" description="Histidine kinase/HSP90-like ATPase" evidence="10">
    <location>
        <begin position="75"/>
        <end position="229"/>
    </location>
</feature>
<dbReference type="EMBL" id="AGSI01000001">
    <property type="protein sequence ID" value="EIE27138.1"/>
    <property type="molecule type" value="Genomic_DNA"/>
</dbReference>
<keyword evidence="6" id="KW-0143">Chaperone</keyword>
<evidence type="ECO:0000256" key="2">
    <source>
        <dbReference type="ARBA" id="ARBA00008239"/>
    </source>
</evidence>
<dbReference type="Gene3D" id="3.30.565.10">
    <property type="entry name" value="Histidine kinase-like ATPase, C-terminal domain"/>
    <property type="match status" value="1"/>
</dbReference>
<comment type="subcellular location">
    <subcellularLocation>
        <location evidence="1">Cytoplasm</location>
    </subcellularLocation>
</comment>
<feature type="binding site" evidence="7">
    <location>
        <position position="425"/>
    </location>
    <ligand>
        <name>ATP</name>
        <dbReference type="ChEBI" id="CHEBI:30616"/>
    </ligand>
</feature>